<name>A0A1Y0CHN0_9MYCO</name>
<dbReference type="KEGG" id="mdx:BTO20_38805"/>
<evidence type="ECO:0000256" key="1">
    <source>
        <dbReference type="SAM" id="MobiDB-lite"/>
    </source>
</evidence>
<reference evidence="2 3" key="1">
    <citation type="submission" date="2017-04" db="EMBL/GenBank/DDBJ databases">
        <title>Whole Genome Sequence of 1,4-Dioxane Degrading Bacterium Mycobacterium dioxanotrophicus PH-06.</title>
        <authorList>
            <person name="He Y."/>
        </authorList>
    </citation>
    <scope>NUCLEOTIDE SEQUENCE [LARGE SCALE GENOMIC DNA]</scope>
    <source>
        <strain evidence="2 3">PH-06</strain>
        <plasmid evidence="2 3">unnamed4</plasmid>
    </source>
</reference>
<accession>A0A1Y0CHN0</accession>
<geneLocation type="plasmid" evidence="2 3">
    <name>unnamed4</name>
</geneLocation>
<dbReference type="Proteomes" id="UP000195331">
    <property type="component" value="Plasmid unnamed4"/>
</dbReference>
<evidence type="ECO:0008006" key="4">
    <source>
        <dbReference type="Google" id="ProtNLM"/>
    </source>
</evidence>
<keyword evidence="2" id="KW-0614">Plasmid</keyword>
<feature type="compositionally biased region" description="Basic residues" evidence="1">
    <location>
        <begin position="204"/>
        <end position="220"/>
    </location>
</feature>
<proteinExistence type="predicted"/>
<evidence type="ECO:0000313" key="2">
    <source>
        <dbReference type="EMBL" id="ART74544.1"/>
    </source>
</evidence>
<dbReference type="EMBL" id="CP020813">
    <property type="protein sequence ID" value="ART74544.1"/>
    <property type="molecule type" value="Genomic_DNA"/>
</dbReference>
<organism evidence="2 3">
    <name type="scientific">Mycobacterium dioxanotrophicus</name>
    <dbReference type="NCBI Taxonomy" id="482462"/>
    <lineage>
        <taxon>Bacteria</taxon>
        <taxon>Bacillati</taxon>
        <taxon>Actinomycetota</taxon>
        <taxon>Actinomycetes</taxon>
        <taxon>Mycobacteriales</taxon>
        <taxon>Mycobacteriaceae</taxon>
        <taxon>Mycobacterium</taxon>
    </lineage>
</organism>
<keyword evidence="3" id="KW-1185">Reference proteome</keyword>
<dbReference type="AlphaFoldDB" id="A0A1Y0CHN0"/>
<feature type="region of interest" description="Disordered" evidence="1">
    <location>
        <begin position="203"/>
        <end position="238"/>
    </location>
</feature>
<gene>
    <name evidence="2" type="ORF">BTO20_38805</name>
</gene>
<protein>
    <recommendedName>
        <fullName evidence="4">Rep protein</fullName>
    </recommendedName>
</protein>
<sequence>MALDSVGSRPSPKGLVSMDRYHDSARLLHGHDGALFRDLADACRPPVSARIARIKQREQRRQWIVVAGATSPTTSMWTSRAGWIEEVDCWAETASGSAVLTRVNLSQSMLLKVCVALAARADHATGRHCAVTNAAAAKAAGCSQRSVTTVRAVLAKAGLAVEVRRGTGSMASPQRYRRPSVWHLVSRRRPVDNVAVCDLPPSRRDRRVTHVGKNSPKGRCRPTSTNSPQPDTAGRGEPRPLQLQLLAARVISRCRGLDTVHPGQICEVLTRSGLDLDTWTGAQIVDALNADMRRTGRTWPDSLLRPAGFLAVRLRELPRIPVAAPRSQDRCTSAAVAGEVAPPASAKTRAEAMEYFRAHRRGRIQR</sequence>
<evidence type="ECO:0000313" key="3">
    <source>
        <dbReference type="Proteomes" id="UP000195331"/>
    </source>
</evidence>